<accession>A0AAV7FHY5</accession>
<evidence type="ECO:0000313" key="2">
    <source>
        <dbReference type="EMBL" id="KAG9459813.1"/>
    </source>
</evidence>
<protein>
    <submittedName>
        <fullName evidence="2">Uncharacterized protein</fullName>
    </submittedName>
</protein>
<evidence type="ECO:0000256" key="1">
    <source>
        <dbReference type="SAM" id="MobiDB-lite"/>
    </source>
</evidence>
<organism evidence="2 3">
    <name type="scientific">Aristolochia fimbriata</name>
    <name type="common">White veined hardy Dutchman's pipe vine</name>
    <dbReference type="NCBI Taxonomy" id="158543"/>
    <lineage>
        <taxon>Eukaryota</taxon>
        <taxon>Viridiplantae</taxon>
        <taxon>Streptophyta</taxon>
        <taxon>Embryophyta</taxon>
        <taxon>Tracheophyta</taxon>
        <taxon>Spermatophyta</taxon>
        <taxon>Magnoliopsida</taxon>
        <taxon>Magnoliidae</taxon>
        <taxon>Piperales</taxon>
        <taxon>Aristolochiaceae</taxon>
        <taxon>Aristolochia</taxon>
    </lineage>
</organism>
<feature type="compositionally biased region" description="Basic and acidic residues" evidence="1">
    <location>
        <begin position="82"/>
        <end position="112"/>
    </location>
</feature>
<feature type="region of interest" description="Disordered" evidence="1">
    <location>
        <begin position="72"/>
        <end position="146"/>
    </location>
</feature>
<gene>
    <name evidence="2" type="ORF">H6P81_004321</name>
</gene>
<name>A0AAV7FHY5_ARIFI</name>
<dbReference type="AlphaFoldDB" id="A0AAV7FHY5"/>
<feature type="region of interest" description="Disordered" evidence="1">
    <location>
        <begin position="169"/>
        <end position="210"/>
    </location>
</feature>
<comment type="caution">
    <text evidence="2">The sequence shown here is derived from an EMBL/GenBank/DDBJ whole genome shotgun (WGS) entry which is preliminary data.</text>
</comment>
<dbReference type="Proteomes" id="UP000825729">
    <property type="component" value="Unassembled WGS sequence"/>
</dbReference>
<keyword evidence="3" id="KW-1185">Reference proteome</keyword>
<proteinExistence type="predicted"/>
<sequence length="238" mass="25536">MADVVREGTEKERERLKESSRLVVNGVRVINFSDFRPNLLFFSLLCSLACVKMRIRKKPLVPLPFVPSSSSLPFSAATDDDGSPREEQRRINRGERNLEKGDLDVHHPDNDPWKVQVLQGEKVGNGGNRRGSESIRSGGAKGSDVSGPLCFHRRVVMVRALGAVALTGEGGGVSKGRQGATPCASTTEPGTRRGGHHDPDPKRAPPSQGLGPLTLPCSVCSLDATATTAPIITTTDHQ</sequence>
<evidence type="ECO:0000313" key="3">
    <source>
        <dbReference type="Proteomes" id="UP000825729"/>
    </source>
</evidence>
<reference evidence="2 3" key="1">
    <citation type="submission" date="2021-07" db="EMBL/GenBank/DDBJ databases">
        <title>The Aristolochia fimbriata genome: insights into angiosperm evolution, floral development and chemical biosynthesis.</title>
        <authorList>
            <person name="Jiao Y."/>
        </authorList>
    </citation>
    <scope>NUCLEOTIDE SEQUENCE [LARGE SCALE GENOMIC DNA]</scope>
    <source>
        <strain evidence="2">IBCAS-2021</strain>
        <tissue evidence="2">Leaf</tissue>
    </source>
</reference>
<dbReference type="EMBL" id="JAINDJ010000002">
    <property type="protein sequence ID" value="KAG9459813.1"/>
    <property type="molecule type" value="Genomic_DNA"/>
</dbReference>